<protein>
    <submittedName>
        <fullName evidence="1">Uncharacterized protein</fullName>
    </submittedName>
</protein>
<dbReference type="EMBL" id="GBXM01104386">
    <property type="protein sequence ID" value="JAH04191.1"/>
    <property type="molecule type" value="Transcribed_RNA"/>
</dbReference>
<organism evidence="1">
    <name type="scientific">Anguilla anguilla</name>
    <name type="common">European freshwater eel</name>
    <name type="synonym">Muraena anguilla</name>
    <dbReference type="NCBI Taxonomy" id="7936"/>
    <lineage>
        <taxon>Eukaryota</taxon>
        <taxon>Metazoa</taxon>
        <taxon>Chordata</taxon>
        <taxon>Craniata</taxon>
        <taxon>Vertebrata</taxon>
        <taxon>Euteleostomi</taxon>
        <taxon>Actinopterygii</taxon>
        <taxon>Neopterygii</taxon>
        <taxon>Teleostei</taxon>
        <taxon>Anguilliformes</taxon>
        <taxon>Anguillidae</taxon>
        <taxon>Anguilla</taxon>
    </lineage>
</organism>
<reference evidence="1" key="1">
    <citation type="submission" date="2014-11" db="EMBL/GenBank/DDBJ databases">
        <authorList>
            <person name="Amaro Gonzalez C."/>
        </authorList>
    </citation>
    <scope>NUCLEOTIDE SEQUENCE</scope>
</reference>
<accession>A0A0E9PHU3</accession>
<reference evidence="1" key="2">
    <citation type="journal article" date="2015" name="Fish Shellfish Immunol.">
        <title>Early steps in the European eel (Anguilla anguilla)-Vibrio vulnificus interaction in the gills: Role of the RtxA13 toxin.</title>
        <authorList>
            <person name="Callol A."/>
            <person name="Pajuelo D."/>
            <person name="Ebbesson L."/>
            <person name="Teles M."/>
            <person name="MacKenzie S."/>
            <person name="Amaro C."/>
        </authorList>
    </citation>
    <scope>NUCLEOTIDE SEQUENCE</scope>
</reference>
<evidence type="ECO:0000313" key="1">
    <source>
        <dbReference type="EMBL" id="JAH04191.1"/>
    </source>
</evidence>
<proteinExistence type="predicted"/>
<dbReference type="AlphaFoldDB" id="A0A0E9PHU3"/>
<sequence>MRVMAFKRLITVICHNNICRSKNTCIKLHLCQCVFFLFTLLSRV</sequence>
<name>A0A0E9PHU3_ANGAN</name>